<dbReference type="EMBL" id="BMFV01000035">
    <property type="protein sequence ID" value="GGH86818.1"/>
    <property type="molecule type" value="Genomic_DNA"/>
</dbReference>
<keyword evidence="1" id="KW-0175">Coiled coil</keyword>
<dbReference type="Pfam" id="PF13166">
    <property type="entry name" value="AAA_13"/>
    <property type="match status" value="1"/>
</dbReference>
<reference evidence="3" key="2">
    <citation type="submission" date="2020-09" db="EMBL/GenBank/DDBJ databases">
        <authorList>
            <person name="Sun Q."/>
            <person name="Zhou Y."/>
        </authorList>
    </citation>
    <scope>NUCLEOTIDE SEQUENCE</scope>
    <source>
        <strain evidence="3">CGMCC 1.12777</strain>
    </source>
</reference>
<accession>A0A8J3ENQ5</accession>
<dbReference type="Gene3D" id="3.40.50.300">
    <property type="entry name" value="P-loop containing nucleotide triphosphate hydrolases"/>
    <property type="match status" value="2"/>
</dbReference>
<keyword evidence="4" id="KW-1185">Reference proteome</keyword>
<dbReference type="RefSeq" id="WP_188498719.1">
    <property type="nucleotide sequence ID" value="NZ_BMFV01000035.1"/>
</dbReference>
<dbReference type="PANTHER" id="PTHR32182">
    <property type="entry name" value="DNA REPLICATION AND REPAIR PROTEIN RECF"/>
    <property type="match status" value="1"/>
</dbReference>
<feature type="domain" description="Protein CR006 P-loop" evidence="2">
    <location>
        <begin position="28"/>
        <end position="767"/>
    </location>
</feature>
<dbReference type="InterPro" id="IPR026866">
    <property type="entry name" value="CR006_AAA"/>
</dbReference>
<comment type="caution">
    <text evidence="3">The sequence shown here is derived from an EMBL/GenBank/DDBJ whole genome shotgun (WGS) entry which is preliminary data.</text>
</comment>
<dbReference type="GO" id="GO:0000731">
    <property type="term" value="P:DNA synthesis involved in DNA repair"/>
    <property type="evidence" value="ECO:0007669"/>
    <property type="project" value="TreeGrafter"/>
</dbReference>
<proteinExistence type="predicted"/>
<dbReference type="Proteomes" id="UP000656813">
    <property type="component" value="Unassembled WGS sequence"/>
</dbReference>
<protein>
    <recommendedName>
        <fullName evidence="2">Protein CR006 P-loop domain-containing protein</fullName>
    </recommendedName>
</protein>
<evidence type="ECO:0000313" key="4">
    <source>
        <dbReference type="Proteomes" id="UP000656813"/>
    </source>
</evidence>
<dbReference type="GO" id="GO:0006302">
    <property type="term" value="P:double-strand break repair"/>
    <property type="evidence" value="ECO:0007669"/>
    <property type="project" value="TreeGrafter"/>
</dbReference>
<evidence type="ECO:0000259" key="2">
    <source>
        <dbReference type="Pfam" id="PF13166"/>
    </source>
</evidence>
<dbReference type="InterPro" id="IPR027417">
    <property type="entry name" value="P-loop_NTPase"/>
</dbReference>
<sequence length="797" mass="93646">MIEKIDIKNFGSFKDYEWKRNVGNDDNSIFKDLNIIYGRNYSGKTTLSRIFQCVEYGEIHDDYLDSEFSFHLNDGTEITHDDLEHIKENITMRVYNTDFVKTNLSWFFNDDGTIQPFTILGEQNVEIEKQLLKLKEKLGSVGDSKGLYFELHKINEDFESKLNKAKETQNKLDKKLKGKAQDIKNTGDIYNKPTYNITSIKRDLDLIRKNGISSFILDKDSKTLNERLLREEAKTTIPKISKIKKNFAEYIEKTNALLTKKIKPSKPITELINDNLLQEWVREGMKHHKGKRDTCGFCGSILNQDLWEKLGAHFDEESDSLRNQITIHLKTIENLRLEITNYITLNKNNFYVQLHDSLDKLVREWEMGVKEFEENLNKQISELKEREKDIFNEKELIKVSLDFNTALNTKIESLNKLIKNNNDKTQNLNSDQEKARKELLMDNVADFYNTIQYDEEINSINRLEGEFQQVKSLSVEKREEIEQVLSEKRDLEIQIQDESRGAELVNTHLTNFFGHEELKLVSEGESPNVKFKIIRDSEEAKNLSEGECSLISFCYFMAQIEDEINADRSKEKLIVYIDDPISSLDGNHIFYMFSLIESIIAKRKKYLQMFISTHNLDFLKYLKRLTKPNGDGSINHFLIERRLRQNDSKSFLGKMPVHLKEYVTEFNYLFNEIYNLYKEVKGDRKQLLKNTYNQFYNIPNNIRKFLECYLFYKYPNTSTPLENLPQMFNGNVPPLLNRVINEYSHLVYLDRGWKPVDVDEMEMCVEIIIKRLEEIDPEQFNSLLDSIGVKPKEEIGV</sequence>
<reference evidence="3" key="1">
    <citation type="journal article" date="2014" name="Int. J. Syst. Evol. Microbiol.">
        <title>Complete genome sequence of Corynebacterium casei LMG S-19264T (=DSM 44701T), isolated from a smear-ripened cheese.</title>
        <authorList>
            <consortium name="US DOE Joint Genome Institute (JGI-PGF)"/>
            <person name="Walter F."/>
            <person name="Albersmeier A."/>
            <person name="Kalinowski J."/>
            <person name="Ruckert C."/>
        </authorList>
    </citation>
    <scope>NUCLEOTIDE SEQUENCE</scope>
    <source>
        <strain evidence="3">CGMCC 1.12777</strain>
    </source>
</reference>
<evidence type="ECO:0000313" key="3">
    <source>
        <dbReference type="EMBL" id="GGH86818.1"/>
    </source>
</evidence>
<dbReference type="SUPFAM" id="SSF52540">
    <property type="entry name" value="P-loop containing nucleoside triphosphate hydrolases"/>
    <property type="match status" value="1"/>
</dbReference>
<gene>
    <name evidence="3" type="ORF">GCM10007096_35400</name>
</gene>
<dbReference type="PANTHER" id="PTHR32182:SF0">
    <property type="entry name" value="DNA REPLICATION AND REPAIR PROTEIN RECF"/>
    <property type="match status" value="1"/>
</dbReference>
<feature type="coiled-coil region" evidence="1">
    <location>
        <begin position="369"/>
        <end position="438"/>
    </location>
</feature>
<name>A0A8J3ENQ5_9BACL</name>
<evidence type="ECO:0000256" key="1">
    <source>
        <dbReference type="SAM" id="Coils"/>
    </source>
</evidence>
<organism evidence="3 4">
    <name type="scientific">Pullulanibacillus pueri</name>
    <dbReference type="NCBI Taxonomy" id="1437324"/>
    <lineage>
        <taxon>Bacteria</taxon>
        <taxon>Bacillati</taxon>
        <taxon>Bacillota</taxon>
        <taxon>Bacilli</taxon>
        <taxon>Bacillales</taxon>
        <taxon>Sporolactobacillaceae</taxon>
        <taxon>Pullulanibacillus</taxon>
    </lineage>
</organism>
<dbReference type="AlphaFoldDB" id="A0A8J3ENQ5"/>